<proteinExistence type="inferred from homology"/>
<dbReference type="EMBL" id="LYBM01000018">
    <property type="protein sequence ID" value="ODA33194.1"/>
    <property type="molecule type" value="Genomic_DNA"/>
</dbReference>
<dbReference type="AlphaFoldDB" id="A0A1C3EIZ4"/>
<accession>A0A1C3EIZ4</accession>
<dbReference type="PANTHER" id="PTHR30327:SF1">
    <property type="entry name" value="UPF0301 PROTEIN YQGE"/>
    <property type="match status" value="1"/>
</dbReference>
<dbReference type="Gene3D" id="3.40.1740.10">
    <property type="entry name" value="VC0467-like"/>
    <property type="match status" value="1"/>
</dbReference>
<evidence type="ECO:0000313" key="3">
    <source>
        <dbReference type="EMBL" id="ODA33194.1"/>
    </source>
</evidence>
<dbReference type="PANTHER" id="PTHR30327">
    <property type="entry name" value="UNCHARACTERIZED PROTEIN YQGE"/>
    <property type="match status" value="1"/>
</dbReference>
<dbReference type="InterPro" id="IPR003774">
    <property type="entry name" value="AlgH-like"/>
</dbReference>
<dbReference type="Proteomes" id="UP000094936">
    <property type="component" value="Unassembled WGS sequence"/>
</dbReference>
<evidence type="ECO:0000256" key="1">
    <source>
        <dbReference type="ARBA" id="ARBA00009600"/>
    </source>
</evidence>
<dbReference type="OrthoDB" id="9807486at2"/>
<dbReference type="Pfam" id="PF02622">
    <property type="entry name" value="DUF179"/>
    <property type="match status" value="1"/>
</dbReference>
<protein>
    <recommendedName>
        <fullName evidence="2">UPF0301 protein A8L45_11285</fullName>
    </recommendedName>
</protein>
<dbReference type="SUPFAM" id="SSF143456">
    <property type="entry name" value="VC0467-like"/>
    <property type="match status" value="1"/>
</dbReference>
<evidence type="ECO:0000256" key="2">
    <source>
        <dbReference type="HAMAP-Rule" id="MF_00758"/>
    </source>
</evidence>
<gene>
    <name evidence="3" type="ORF">A8L45_11285</name>
</gene>
<name>A0A1C3EIZ4_9GAMM</name>
<dbReference type="NCBIfam" id="NF001266">
    <property type="entry name" value="PRK00228.1-1"/>
    <property type="match status" value="1"/>
</dbReference>
<organism evidence="3 4">
    <name type="scientific">Veronia pacifica</name>
    <dbReference type="NCBI Taxonomy" id="1080227"/>
    <lineage>
        <taxon>Bacteria</taxon>
        <taxon>Pseudomonadati</taxon>
        <taxon>Pseudomonadota</taxon>
        <taxon>Gammaproteobacteria</taxon>
        <taxon>Vibrionales</taxon>
        <taxon>Vibrionaceae</taxon>
        <taxon>Veronia</taxon>
    </lineage>
</organism>
<reference evidence="3 4" key="1">
    <citation type="submission" date="2016-05" db="EMBL/GenBank/DDBJ databases">
        <title>Genomic Taxonomy of the Vibrionaceae.</title>
        <authorList>
            <person name="Gomez-Gil B."/>
            <person name="Enciso-Ibarra J."/>
        </authorList>
    </citation>
    <scope>NUCLEOTIDE SEQUENCE [LARGE SCALE GENOMIC DNA]</scope>
    <source>
        <strain evidence="3 4">CAIM 1920</strain>
    </source>
</reference>
<dbReference type="HAMAP" id="MF_00758">
    <property type="entry name" value="UPF0301"/>
    <property type="match status" value="1"/>
</dbReference>
<dbReference type="STRING" id="1080227.A8L45_11285"/>
<dbReference type="RefSeq" id="WP_068902280.1">
    <property type="nucleotide sequence ID" value="NZ_JBHUIF010000019.1"/>
</dbReference>
<comment type="similarity">
    <text evidence="1 2">Belongs to the UPF0301 (AlgH) family.</text>
</comment>
<evidence type="ECO:0000313" key="4">
    <source>
        <dbReference type="Proteomes" id="UP000094936"/>
    </source>
</evidence>
<sequence>MNLKNHFLVAMPSMTDSRFDHSVVYMCEHNDEGAMGLVINQPINISVASMLDQIEIERDLTVVNPISLDQPVLFGGPVSEDRGFVLHKPKQEFGSSVILSEELTVTTSKDILSLLGTSEQPEQFVVALGYAGWDAGQLEQELAENSWLTIEADPIVIFDTPINERWEKALSHLGISAANLSSEIGHA</sequence>
<keyword evidence="4" id="KW-1185">Reference proteome</keyword>
<dbReference type="GO" id="GO:0005829">
    <property type="term" value="C:cytosol"/>
    <property type="evidence" value="ECO:0007669"/>
    <property type="project" value="TreeGrafter"/>
</dbReference>
<comment type="caution">
    <text evidence="3">The sequence shown here is derived from an EMBL/GenBank/DDBJ whole genome shotgun (WGS) entry which is preliminary data.</text>
</comment>